<reference evidence="2" key="1">
    <citation type="journal article" date="2021" name="Nat. Commun.">
        <title>Genetic determinants of endophytism in the Arabidopsis root mycobiome.</title>
        <authorList>
            <person name="Mesny F."/>
            <person name="Miyauchi S."/>
            <person name="Thiergart T."/>
            <person name="Pickel B."/>
            <person name="Atanasova L."/>
            <person name="Karlsson M."/>
            <person name="Huettel B."/>
            <person name="Barry K.W."/>
            <person name="Haridas S."/>
            <person name="Chen C."/>
            <person name="Bauer D."/>
            <person name="Andreopoulos W."/>
            <person name="Pangilinan J."/>
            <person name="LaButti K."/>
            <person name="Riley R."/>
            <person name="Lipzen A."/>
            <person name="Clum A."/>
            <person name="Drula E."/>
            <person name="Henrissat B."/>
            <person name="Kohler A."/>
            <person name="Grigoriev I.V."/>
            <person name="Martin F.M."/>
            <person name="Hacquard S."/>
        </authorList>
    </citation>
    <scope>NUCLEOTIDE SEQUENCE</scope>
    <source>
        <strain evidence="2">MPI-CAGE-CH-0235</strain>
    </source>
</reference>
<name>A0A8K0T1A0_9HYPO</name>
<feature type="compositionally biased region" description="Basic residues" evidence="1">
    <location>
        <begin position="8"/>
        <end position="19"/>
    </location>
</feature>
<gene>
    <name evidence="2" type="ORF">B0I35DRAFT_475989</name>
</gene>
<organism evidence="2 3">
    <name type="scientific">Stachybotrys elegans</name>
    <dbReference type="NCBI Taxonomy" id="80388"/>
    <lineage>
        <taxon>Eukaryota</taxon>
        <taxon>Fungi</taxon>
        <taxon>Dikarya</taxon>
        <taxon>Ascomycota</taxon>
        <taxon>Pezizomycotina</taxon>
        <taxon>Sordariomycetes</taxon>
        <taxon>Hypocreomycetidae</taxon>
        <taxon>Hypocreales</taxon>
        <taxon>Stachybotryaceae</taxon>
        <taxon>Stachybotrys</taxon>
    </lineage>
</organism>
<evidence type="ECO:0000313" key="3">
    <source>
        <dbReference type="Proteomes" id="UP000813444"/>
    </source>
</evidence>
<dbReference type="Proteomes" id="UP000813444">
    <property type="component" value="Unassembled WGS sequence"/>
</dbReference>
<evidence type="ECO:0000313" key="2">
    <source>
        <dbReference type="EMBL" id="KAH7324771.1"/>
    </source>
</evidence>
<keyword evidence="3" id="KW-1185">Reference proteome</keyword>
<feature type="region of interest" description="Disordered" evidence="1">
    <location>
        <begin position="1"/>
        <end position="30"/>
    </location>
</feature>
<sequence length="198" mass="22513">MCLPRFPTNHHHQHHHHHASVRENPEAQRAHDYQLAVRHAALLRALYAHPRIQFLEPPTPEIHKFDKDRTNPGVFFLADFVQNTYVKYILPLLPPGASRKCKELGNPWAYADASFPWEWTWDADTSTFKDSQGNAVPFPAVPQSERTSLTVDIRTRTMTVEMLIGDRAIPLQQQMMGLGGVDLGDDVKNAQKDVVSAF</sequence>
<evidence type="ECO:0000256" key="1">
    <source>
        <dbReference type="SAM" id="MobiDB-lite"/>
    </source>
</evidence>
<dbReference type="AlphaFoldDB" id="A0A8K0T1A0"/>
<proteinExistence type="predicted"/>
<dbReference type="EMBL" id="JAGPNK010000003">
    <property type="protein sequence ID" value="KAH7324771.1"/>
    <property type="molecule type" value="Genomic_DNA"/>
</dbReference>
<dbReference type="OrthoDB" id="4129651at2759"/>
<accession>A0A8K0T1A0</accession>
<protein>
    <submittedName>
        <fullName evidence="2">Uncharacterized protein</fullName>
    </submittedName>
</protein>
<comment type="caution">
    <text evidence="2">The sequence shown here is derived from an EMBL/GenBank/DDBJ whole genome shotgun (WGS) entry which is preliminary data.</text>
</comment>
<feature type="compositionally biased region" description="Basic and acidic residues" evidence="1">
    <location>
        <begin position="20"/>
        <end position="30"/>
    </location>
</feature>